<accession>A0ABD3UAW7</accession>
<dbReference type="AlphaFoldDB" id="A0ABD3UAW7"/>
<evidence type="ECO:0000256" key="5">
    <source>
        <dbReference type="ARBA" id="ARBA00023277"/>
    </source>
</evidence>
<protein>
    <recommendedName>
        <fullName evidence="6">O-fucosyltransferase family protein</fullName>
    </recommendedName>
</protein>
<dbReference type="PANTHER" id="PTHR31288">
    <property type="entry name" value="O-FUCOSYLTRANSFERASE FAMILY PROTEIN"/>
    <property type="match status" value="1"/>
</dbReference>
<evidence type="ECO:0000256" key="4">
    <source>
        <dbReference type="ARBA" id="ARBA00023253"/>
    </source>
</evidence>
<evidence type="ECO:0000313" key="7">
    <source>
        <dbReference type="EMBL" id="KAL3845560.1"/>
    </source>
</evidence>
<gene>
    <name evidence="7" type="ORF">ACJIZ3_002963</name>
</gene>
<sequence length="598" mass="68664">MALKYNTEPFAGSCRRRLHLHCKHRSRGVFYFFITGIFQGRYLLFLTILYIMGLISCAGPLLSFLHPPPPPPPGSIYRSHELFIKVWPEIMADNASTVELDSIWRYRRKVKEQRPCLNATSRQQSAPPVLQRYLVVDANGGLNQQRSSICNAVALAGLLNATLVIPHFDLHNVWKDPRQVPYYREFLKFLSILLHDSLIFMIRDKLKRFCRVILCSNCDDYYVHHTSNLNEFADIYDEDHFISSLKDYVLVVRDLPNELMESYNFSINNIPTIRVQAWASSRFYLDEIYPVLQETRVIRISPFANRLAASIPPHIQYLRCLANYKALRFSSNIMSLAKEIVNRMASKSLNSSGKYVSVHLRFEEDMVAFSCCAYDGGEAEKSEMDAIREKGWGKKFMSKNRIDEPGVNRVNGRCPMTPVEVGMMLRGMGFSNNTPIYLASAKIYKEEKNLKPLRQMFPLLHTKESLATADELAPLQGFSSRLAALDYMVCLLSEVFVTTQGGNFPHFLMGHRRFLFNGHAKTIMPDKSKLVVLFQNTSLSWDSFKDHMDSMLAESDRKSIMVPRVKKSTRKGSIFLNPLPECRCLWESHNLSTPSNLF</sequence>
<dbReference type="InterPro" id="IPR019378">
    <property type="entry name" value="GDP-Fuc_O-FucTrfase"/>
</dbReference>
<evidence type="ECO:0000256" key="1">
    <source>
        <dbReference type="ARBA" id="ARBA00007737"/>
    </source>
</evidence>
<keyword evidence="8" id="KW-1185">Reference proteome</keyword>
<keyword evidence="2" id="KW-0328">Glycosyltransferase</keyword>
<evidence type="ECO:0000256" key="3">
    <source>
        <dbReference type="ARBA" id="ARBA00022679"/>
    </source>
</evidence>
<organism evidence="7 8">
    <name type="scientific">Penstemon smallii</name>
    <dbReference type="NCBI Taxonomy" id="265156"/>
    <lineage>
        <taxon>Eukaryota</taxon>
        <taxon>Viridiplantae</taxon>
        <taxon>Streptophyta</taxon>
        <taxon>Embryophyta</taxon>
        <taxon>Tracheophyta</taxon>
        <taxon>Spermatophyta</taxon>
        <taxon>Magnoliopsida</taxon>
        <taxon>eudicotyledons</taxon>
        <taxon>Gunneridae</taxon>
        <taxon>Pentapetalae</taxon>
        <taxon>asterids</taxon>
        <taxon>lamiids</taxon>
        <taxon>Lamiales</taxon>
        <taxon>Plantaginaceae</taxon>
        <taxon>Cheloneae</taxon>
        <taxon>Penstemon</taxon>
    </lineage>
</organism>
<keyword evidence="4" id="KW-0294">Fucose metabolism</keyword>
<dbReference type="Pfam" id="PF10250">
    <property type="entry name" value="O-FucT"/>
    <property type="match status" value="2"/>
</dbReference>
<proteinExistence type="inferred from homology"/>
<dbReference type="CDD" id="cd11299">
    <property type="entry name" value="O-FucT_plant"/>
    <property type="match status" value="1"/>
</dbReference>
<dbReference type="PIRSF" id="PIRSF009360">
    <property type="entry name" value="UCP009360"/>
    <property type="match status" value="1"/>
</dbReference>
<dbReference type="EMBL" id="JBJXBP010000002">
    <property type="protein sequence ID" value="KAL3845560.1"/>
    <property type="molecule type" value="Genomic_DNA"/>
</dbReference>
<dbReference type="GO" id="GO:0006004">
    <property type="term" value="P:fucose metabolic process"/>
    <property type="evidence" value="ECO:0007669"/>
    <property type="project" value="UniProtKB-KW"/>
</dbReference>
<reference evidence="7 8" key="1">
    <citation type="submission" date="2024-12" db="EMBL/GenBank/DDBJ databases">
        <title>The unique morphological basis and parallel evolutionary history of personate flowers in Penstemon.</title>
        <authorList>
            <person name="Depatie T.H."/>
            <person name="Wessinger C.A."/>
        </authorList>
    </citation>
    <scope>NUCLEOTIDE SEQUENCE [LARGE SCALE GENOMIC DNA]</scope>
    <source>
        <strain evidence="7">WTNN_2</strain>
        <tissue evidence="7">Leaf</tissue>
    </source>
</reference>
<dbReference type="Proteomes" id="UP001634393">
    <property type="component" value="Unassembled WGS sequence"/>
</dbReference>
<comment type="caution">
    <text evidence="7">The sequence shown here is derived from an EMBL/GenBank/DDBJ whole genome shotgun (WGS) entry which is preliminary data.</text>
</comment>
<name>A0ABD3UAW7_9LAMI</name>
<dbReference type="GO" id="GO:0016757">
    <property type="term" value="F:glycosyltransferase activity"/>
    <property type="evidence" value="ECO:0007669"/>
    <property type="project" value="UniProtKB-KW"/>
</dbReference>
<keyword evidence="5" id="KW-0119">Carbohydrate metabolism</keyword>
<comment type="similarity">
    <text evidence="1">Belongs to the glycosyltransferase GT106 family.</text>
</comment>
<evidence type="ECO:0000256" key="6">
    <source>
        <dbReference type="ARBA" id="ARBA00030350"/>
    </source>
</evidence>
<evidence type="ECO:0000313" key="8">
    <source>
        <dbReference type="Proteomes" id="UP001634393"/>
    </source>
</evidence>
<keyword evidence="3" id="KW-0808">Transferase</keyword>
<dbReference type="InterPro" id="IPR024709">
    <property type="entry name" value="FucosylTrfase_pln"/>
</dbReference>
<evidence type="ECO:0000256" key="2">
    <source>
        <dbReference type="ARBA" id="ARBA00022676"/>
    </source>
</evidence>
<dbReference type="PANTHER" id="PTHR31288:SF8">
    <property type="entry name" value="O-FUCOSYLTRANSFERASE 10-RELATED"/>
    <property type="match status" value="1"/>
</dbReference>